<dbReference type="InterPro" id="IPR041854">
    <property type="entry name" value="BFD-like_2Fe2S-bd_dom_sf"/>
</dbReference>
<gene>
    <name evidence="2" type="ORF">GHNINEIG_00918</name>
</gene>
<keyword evidence="3" id="KW-1185">Reference proteome</keyword>
<dbReference type="RefSeq" id="WP_135795546.1">
    <property type="nucleotide sequence ID" value="NZ_CP032096.1"/>
</dbReference>
<reference evidence="2 3" key="1">
    <citation type="submission" date="2018-08" db="EMBL/GenBank/DDBJ databases">
        <title>Horizontal acquisition of hydrogen conversion ability and other habitat adaptations in Hydrogenovibrio crunogenus strains.</title>
        <authorList>
            <person name="Gonnella G."/>
            <person name="Adam N."/>
            <person name="Perner M."/>
        </authorList>
    </citation>
    <scope>NUCLEOTIDE SEQUENCE [LARGE SCALE GENOMIC DNA]</scope>
    <source>
        <strain evidence="2 3">SP-41</strain>
    </source>
</reference>
<organism evidence="2 3">
    <name type="scientific">Hydrogenovibrio crunogenus</name>
    <dbReference type="NCBI Taxonomy" id="39765"/>
    <lineage>
        <taxon>Bacteria</taxon>
        <taxon>Pseudomonadati</taxon>
        <taxon>Pseudomonadota</taxon>
        <taxon>Gammaproteobacteria</taxon>
        <taxon>Thiotrichales</taxon>
        <taxon>Piscirickettsiaceae</taxon>
        <taxon>Hydrogenovibrio</taxon>
    </lineage>
</organism>
<proteinExistence type="predicted"/>
<dbReference type="AlphaFoldDB" id="A0A4P7NZ60"/>
<evidence type="ECO:0000313" key="3">
    <source>
        <dbReference type="Proteomes" id="UP000296201"/>
    </source>
</evidence>
<sequence>MITNPLDKLPDILKKDLDENLCVCNEVPKRVIINAIAEGALTLEEVQRKTYASDGNGCCKRQVNRLLECLVSESVASDA</sequence>
<dbReference type="EMBL" id="CP032096">
    <property type="protein sequence ID" value="QBZ82879.1"/>
    <property type="molecule type" value="Genomic_DNA"/>
</dbReference>
<dbReference type="OrthoDB" id="5612731at2"/>
<evidence type="ECO:0000259" key="1">
    <source>
        <dbReference type="Pfam" id="PF04324"/>
    </source>
</evidence>
<name>A0A4P7NZ60_9GAMM</name>
<evidence type="ECO:0000313" key="2">
    <source>
        <dbReference type="EMBL" id="QBZ82879.1"/>
    </source>
</evidence>
<protein>
    <submittedName>
        <fullName evidence="2">BFD-like (2Fe-2S)-binding protein</fullName>
    </submittedName>
</protein>
<accession>A0A4P7NZ60</accession>
<dbReference type="Pfam" id="PF04324">
    <property type="entry name" value="Fer2_BFD"/>
    <property type="match status" value="1"/>
</dbReference>
<dbReference type="InterPro" id="IPR007419">
    <property type="entry name" value="BFD-like_2Fe2S-bd_dom"/>
</dbReference>
<dbReference type="Proteomes" id="UP000296201">
    <property type="component" value="Chromosome"/>
</dbReference>
<dbReference type="Gene3D" id="1.10.10.1100">
    <property type="entry name" value="BFD-like [2Fe-2S]-binding domain"/>
    <property type="match status" value="1"/>
</dbReference>
<feature type="domain" description="BFD-like [2Fe-2S]-binding" evidence="1">
    <location>
        <begin position="22"/>
        <end position="68"/>
    </location>
</feature>